<keyword evidence="2" id="KW-1185">Reference proteome</keyword>
<dbReference type="Proteomes" id="UP000717696">
    <property type="component" value="Unassembled WGS sequence"/>
</dbReference>
<evidence type="ECO:0000313" key="2">
    <source>
        <dbReference type="Proteomes" id="UP000717696"/>
    </source>
</evidence>
<dbReference type="EMBL" id="JAGMUU010000025">
    <property type="protein sequence ID" value="KAH7123361.1"/>
    <property type="molecule type" value="Genomic_DNA"/>
</dbReference>
<dbReference type="OrthoDB" id="5031535at2759"/>
<proteinExistence type="predicted"/>
<accession>A0A9P9IK12</accession>
<comment type="caution">
    <text evidence="1">The sequence shown here is derived from an EMBL/GenBank/DDBJ whole genome shotgun (WGS) entry which is preliminary data.</text>
</comment>
<gene>
    <name evidence="1" type="ORF">B0J13DRAFT_566472</name>
</gene>
<sequence length="241" mass="27215">MAQPTESDILAALGRYRAQIVEVTHRAMLAIIPVVEEAHIEMTDSGVSARQEEELRFNYLDRLVALPEGNTQPPIERPSDVLTHWDLIAQQVSLDGTTILMRHVDGLEGHGWAMLREITERLVFWVGWGTEGILETHESIQQRVMTGEAILDETEGLDEMNDYDIAGGWLSGGGGESNVFVFYSRPKEDESQGWSWRYVAAQGQFGIEFFDDIVAVLDWYRDQDAPLEIEFKVTAEDVFSP</sequence>
<dbReference type="AlphaFoldDB" id="A0A9P9IK12"/>
<reference evidence="1" key="1">
    <citation type="journal article" date="2021" name="Nat. Commun.">
        <title>Genetic determinants of endophytism in the Arabidopsis root mycobiome.</title>
        <authorList>
            <person name="Mesny F."/>
            <person name="Miyauchi S."/>
            <person name="Thiergart T."/>
            <person name="Pickel B."/>
            <person name="Atanasova L."/>
            <person name="Karlsson M."/>
            <person name="Huettel B."/>
            <person name="Barry K.W."/>
            <person name="Haridas S."/>
            <person name="Chen C."/>
            <person name="Bauer D."/>
            <person name="Andreopoulos W."/>
            <person name="Pangilinan J."/>
            <person name="LaButti K."/>
            <person name="Riley R."/>
            <person name="Lipzen A."/>
            <person name="Clum A."/>
            <person name="Drula E."/>
            <person name="Henrissat B."/>
            <person name="Kohler A."/>
            <person name="Grigoriev I.V."/>
            <person name="Martin F.M."/>
            <person name="Hacquard S."/>
        </authorList>
    </citation>
    <scope>NUCLEOTIDE SEQUENCE</scope>
    <source>
        <strain evidence="1">MPI-CAGE-AT-0021</strain>
    </source>
</reference>
<evidence type="ECO:0000313" key="1">
    <source>
        <dbReference type="EMBL" id="KAH7123361.1"/>
    </source>
</evidence>
<organism evidence="1 2">
    <name type="scientific">Dactylonectria estremocensis</name>
    <dbReference type="NCBI Taxonomy" id="1079267"/>
    <lineage>
        <taxon>Eukaryota</taxon>
        <taxon>Fungi</taxon>
        <taxon>Dikarya</taxon>
        <taxon>Ascomycota</taxon>
        <taxon>Pezizomycotina</taxon>
        <taxon>Sordariomycetes</taxon>
        <taxon>Hypocreomycetidae</taxon>
        <taxon>Hypocreales</taxon>
        <taxon>Nectriaceae</taxon>
        <taxon>Dactylonectria</taxon>
    </lineage>
</organism>
<name>A0A9P9IK12_9HYPO</name>
<protein>
    <submittedName>
        <fullName evidence="1">Uncharacterized protein</fullName>
    </submittedName>
</protein>